<feature type="transmembrane region" description="Helical" evidence="1">
    <location>
        <begin position="28"/>
        <end position="53"/>
    </location>
</feature>
<accession>A0A5C8PV87</accession>
<reference evidence="2 3" key="1">
    <citation type="submission" date="2019-06" db="EMBL/GenBank/DDBJ databases">
        <title>New taxonomy in bacterial strain CC-CFT640, isolated from vineyard.</title>
        <authorList>
            <person name="Lin S.-Y."/>
            <person name="Tsai C.-F."/>
            <person name="Young C.-C."/>
        </authorList>
    </citation>
    <scope>NUCLEOTIDE SEQUENCE [LARGE SCALE GENOMIC DNA]</scope>
    <source>
        <strain evidence="2 3">CC-CFT640</strain>
    </source>
</reference>
<organism evidence="2 3">
    <name type="scientific">Vineibacter terrae</name>
    <dbReference type="NCBI Taxonomy" id="2586908"/>
    <lineage>
        <taxon>Bacteria</taxon>
        <taxon>Pseudomonadati</taxon>
        <taxon>Pseudomonadota</taxon>
        <taxon>Alphaproteobacteria</taxon>
        <taxon>Hyphomicrobiales</taxon>
        <taxon>Vineibacter</taxon>
    </lineage>
</organism>
<comment type="caution">
    <text evidence="2">The sequence shown here is derived from an EMBL/GenBank/DDBJ whole genome shotgun (WGS) entry which is preliminary data.</text>
</comment>
<gene>
    <name evidence="2" type="ORF">FHP25_02815</name>
</gene>
<name>A0A5C8PV87_9HYPH</name>
<sequence>MLLSLARSASLYGLAMAAVAARRTAARICLYLVIVVLALVGLGFLTAAAFLALAQSLGAVYASLIVGCVYLVGALIALLVAQMRRRRW</sequence>
<protein>
    <submittedName>
        <fullName evidence="2">Uncharacterized protein</fullName>
    </submittedName>
</protein>
<keyword evidence="1" id="KW-0812">Transmembrane</keyword>
<dbReference type="AlphaFoldDB" id="A0A5C8PV87"/>
<evidence type="ECO:0000313" key="2">
    <source>
        <dbReference type="EMBL" id="TXL82014.1"/>
    </source>
</evidence>
<keyword evidence="1" id="KW-0472">Membrane</keyword>
<dbReference type="RefSeq" id="WP_147845369.1">
    <property type="nucleotide sequence ID" value="NZ_VDUZ01000002.1"/>
</dbReference>
<feature type="transmembrane region" description="Helical" evidence="1">
    <location>
        <begin position="59"/>
        <end position="81"/>
    </location>
</feature>
<keyword evidence="3" id="KW-1185">Reference proteome</keyword>
<dbReference type="EMBL" id="VDUZ01000002">
    <property type="protein sequence ID" value="TXL82014.1"/>
    <property type="molecule type" value="Genomic_DNA"/>
</dbReference>
<proteinExistence type="predicted"/>
<dbReference type="Proteomes" id="UP000321638">
    <property type="component" value="Unassembled WGS sequence"/>
</dbReference>
<keyword evidence="1" id="KW-1133">Transmembrane helix</keyword>
<evidence type="ECO:0000256" key="1">
    <source>
        <dbReference type="SAM" id="Phobius"/>
    </source>
</evidence>
<evidence type="ECO:0000313" key="3">
    <source>
        <dbReference type="Proteomes" id="UP000321638"/>
    </source>
</evidence>